<proteinExistence type="predicted"/>
<accession>A0A0F9B3E1</accession>
<reference evidence="2" key="1">
    <citation type="journal article" date="2015" name="Nature">
        <title>Complex archaea that bridge the gap between prokaryotes and eukaryotes.</title>
        <authorList>
            <person name="Spang A."/>
            <person name="Saw J.H."/>
            <person name="Jorgensen S.L."/>
            <person name="Zaremba-Niedzwiedzka K."/>
            <person name="Martijn J."/>
            <person name="Lind A.E."/>
            <person name="van Eijk R."/>
            <person name="Schleper C."/>
            <person name="Guy L."/>
            <person name="Ettema T.J."/>
        </authorList>
    </citation>
    <scope>NUCLEOTIDE SEQUENCE</scope>
</reference>
<dbReference type="AlphaFoldDB" id="A0A0F9B3E1"/>
<feature type="coiled-coil region" evidence="1">
    <location>
        <begin position="164"/>
        <end position="191"/>
    </location>
</feature>
<evidence type="ECO:0000313" key="2">
    <source>
        <dbReference type="EMBL" id="KKL16444.1"/>
    </source>
</evidence>
<name>A0A0F9B3E1_9ZZZZ</name>
<organism evidence="2">
    <name type="scientific">marine sediment metagenome</name>
    <dbReference type="NCBI Taxonomy" id="412755"/>
    <lineage>
        <taxon>unclassified sequences</taxon>
        <taxon>metagenomes</taxon>
        <taxon>ecological metagenomes</taxon>
    </lineage>
</organism>
<evidence type="ECO:0008006" key="3">
    <source>
        <dbReference type="Google" id="ProtNLM"/>
    </source>
</evidence>
<keyword evidence="1" id="KW-0175">Coiled coil</keyword>
<feature type="non-terminal residue" evidence="2">
    <location>
        <position position="332"/>
    </location>
</feature>
<evidence type="ECO:0000256" key="1">
    <source>
        <dbReference type="SAM" id="Coils"/>
    </source>
</evidence>
<gene>
    <name evidence="2" type="ORF">LCGC14_2495550</name>
</gene>
<comment type="caution">
    <text evidence="2">The sequence shown here is derived from an EMBL/GenBank/DDBJ whole genome shotgun (WGS) entry which is preliminary data.</text>
</comment>
<sequence>MSELVKINAKDYGLEETKAKEISEMFKPMLDKMVELEKEFNTLTKGEVSKELCLEAKTLRLKYVKVRTGTAEIHRGLKQFYLQGGRFVDGWKNAQLMASEGIESKLMDIEKHFEILEQQRISKLHDKRTTELEKYDVDFIPRNLGEMESEVWGNYISGVRLNYQAKIDAEKKAEEERLENIRLNKLESERKERILPYYDYWEGIVDAGTLRDLSNEVFEGVFDKIVAAKKEDDIKQEQIRKENLRLQKEAEEKERKRIADQKIADDKAEKLRKDNEAKLKKIQDEKDQVAKQLEEKRLADQRAKAQEAQQVEAELKKGDQEKVKDLIADLEA</sequence>
<protein>
    <recommendedName>
        <fullName evidence="3">DUF1351 domain-containing protein</fullName>
    </recommendedName>
</protein>
<feature type="coiled-coil region" evidence="1">
    <location>
        <begin position="227"/>
        <end position="311"/>
    </location>
</feature>
<dbReference type="EMBL" id="LAZR01039660">
    <property type="protein sequence ID" value="KKL16444.1"/>
    <property type="molecule type" value="Genomic_DNA"/>
</dbReference>